<proteinExistence type="predicted"/>
<dbReference type="Gene3D" id="3.80.10.10">
    <property type="entry name" value="Ribonuclease Inhibitor"/>
    <property type="match status" value="1"/>
</dbReference>
<dbReference type="OrthoDB" id="2399390at2759"/>
<evidence type="ECO:0000313" key="2">
    <source>
        <dbReference type="Proteomes" id="UP000738325"/>
    </source>
</evidence>
<keyword evidence="2" id="KW-1185">Reference proteome</keyword>
<dbReference type="SUPFAM" id="SSF52047">
    <property type="entry name" value="RNI-like"/>
    <property type="match status" value="1"/>
</dbReference>
<dbReference type="Proteomes" id="UP000738325">
    <property type="component" value="Unassembled WGS sequence"/>
</dbReference>
<name>A0A9P6RTF6_9FUNG</name>
<comment type="caution">
    <text evidence="1">The sequence shown here is derived from an EMBL/GenBank/DDBJ whole genome shotgun (WGS) entry which is preliminary data.</text>
</comment>
<evidence type="ECO:0000313" key="1">
    <source>
        <dbReference type="EMBL" id="KAG0328389.1"/>
    </source>
</evidence>
<organism evidence="1 2">
    <name type="scientific">Dissophora globulifera</name>
    <dbReference type="NCBI Taxonomy" id="979702"/>
    <lineage>
        <taxon>Eukaryota</taxon>
        <taxon>Fungi</taxon>
        <taxon>Fungi incertae sedis</taxon>
        <taxon>Mucoromycota</taxon>
        <taxon>Mortierellomycotina</taxon>
        <taxon>Mortierellomycetes</taxon>
        <taxon>Mortierellales</taxon>
        <taxon>Mortierellaceae</taxon>
        <taxon>Dissophora</taxon>
    </lineage>
</organism>
<dbReference type="AlphaFoldDB" id="A0A9P6RTF6"/>
<dbReference type="InterPro" id="IPR032675">
    <property type="entry name" value="LRR_dom_sf"/>
</dbReference>
<sequence>MLATVCEGDFHKSVSNYTLQQLHTVDTLEVVYREDDYVKKCSESDGQKDRMIDTLHTLASGGSNDNGSNLYGTSILELTDLITGRIELYSVLQSCPNLKSLLIEYALSDDILWYPRRRAKADPRLPGYLANSIASSPPTIHKLDTLILRHPRIVQAQLESLIKCLPCLRTFEVRFMRPGDVAPDRPSHFKRQKLFCTLAISCPLLELVHISINQNVLTAEEFREFQAFFPALPGLSVTWKDLARQQRLLSNGRIENLLFNHYANYLTKLEILCYTDVQGDIMDGLHEFLCHARFLKHLIAPRVQYWSEYLDLELRPRAFKFRSNSSSSEADSDNSSYFFPRCKRVPKKFDWRIRSRGWACRDLETLHLGFRPRFANTTDAEYSRNMFGYISRYCPKLKTLIIKRSMVNLKLDGGLCLLTRLKDLEQLKIYGHSRLFDLNDEDISWIGHEPDGSKDLECLLNPDDKMLSQEIAIVAEAVKAPQPVDTSRTIGKANTTGVFKALANRLDNRNKRRSSLLSATTAALSSPPDVMQQQLDRIAQVFEMDEKWYASLRHETSGTPKLQHRLQRMMLLQSSRSQRHQNSEVLKMTDNPAPLIGYIGLPFVPRSESEYRCWPHLQSFVLGVEPAFVSASITDTSLIRKLRPDISFSVTKWGRAQHSI</sequence>
<protein>
    <submittedName>
        <fullName evidence="1">Uncharacterized protein</fullName>
    </submittedName>
</protein>
<reference evidence="1" key="1">
    <citation type="journal article" date="2020" name="Fungal Divers.">
        <title>Resolving the Mortierellaceae phylogeny through synthesis of multi-gene phylogenetics and phylogenomics.</title>
        <authorList>
            <person name="Vandepol N."/>
            <person name="Liber J."/>
            <person name="Desiro A."/>
            <person name="Na H."/>
            <person name="Kennedy M."/>
            <person name="Barry K."/>
            <person name="Grigoriev I.V."/>
            <person name="Miller A.N."/>
            <person name="O'Donnell K."/>
            <person name="Stajich J.E."/>
            <person name="Bonito G."/>
        </authorList>
    </citation>
    <scope>NUCLEOTIDE SEQUENCE</scope>
    <source>
        <strain evidence="1">REB-010B</strain>
    </source>
</reference>
<accession>A0A9P6RTF6</accession>
<gene>
    <name evidence="1" type="ORF">BGZ99_005404</name>
</gene>
<dbReference type="EMBL" id="JAAAIP010000035">
    <property type="protein sequence ID" value="KAG0328389.1"/>
    <property type="molecule type" value="Genomic_DNA"/>
</dbReference>